<keyword evidence="5" id="KW-0326">Glycosidase</keyword>
<evidence type="ECO:0000259" key="3">
    <source>
        <dbReference type="Pfam" id="PF01048"/>
    </source>
</evidence>
<dbReference type="InterPro" id="IPR000845">
    <property type="entry name" value="Nucleoside_phosphorylase_d"/>
</dbReference>
<protein>
    <recommendedName>
        <fullName evidence="1">AMP nucleosidase</fullName>
        <ecNumber evidence="1">3.2.2.4</ecNumber>
    </recommendedName>
</protein>
<proteinExistence type="inferred from homology"/>
<dbReference type="GO" id="GO:0009116">
    <property type="term" value="P:nucleoside metabolic process"/>
    <property type="evidence" value="ECO:0007669"/>
    <property type="project" value="InterPro"/>
</dbReference>
<dbReference type="EC" id="3.2.2.4" evidence="1"/>
<feature type="domain" description="Nucleoside phosphorylase" evidence="3">
    <location>
        <begin position="278"/>
        <end position="441"/>
    </location>
</feature>
<dbReference type="NCBIfam" id="NF006142">
    <property type="entry name" value="PRK08292.1"/>
    <property type="match status" value="1"/>
</dbReference>
<dbReference type="InterPro" id="IPR011271">
    <property type="entry name" value="AMP_nucleosidase"/>
</dbReference>
<feature type="region of interest" description="Disordered" evidence="2">
    <location>
        <begin position="1"/>
        <end position="21"/>
    </location>
</feature>
<accession>A0AAE3LQ48</accession>
<feature type="domain" description="AMP nucleoside phosphorylase N-terminal" evidence="4">
    <location>
        <begin position="26"/>
        <end position="179"/>
    </location>
</feature>
<dbReference type="Pfam" id="PF10423">
    <property type="entry name" value="AMNp_N"/>
    <property type="match status" value="1"/>
</dbReference>
<dbReference type="HAMAP" id="MF_01932">
    <property type="entry name" value="AMP_nucleosidase"/>
    <property type="match status" value="1"/>
</dbReference>
<comment type="function">
    <text evidence="1">Catalyzes the hydrolysis of the N-glycosidic bond of AMP to form adenine and ribose 5-phosphate. Involved in regulation of AMP concentrations.</text>
</comment>
<dbReference type="GO" id="GO:0005829">
    <property type="term" value="C:cytosol"/>
    <property type="evidence" value="ECO:0007669"/>
    <property type="project" value="TreeGrafter"/>
</dbReference>
<dbReference type="Gene3D" id="3.40.50.1580">
    <property type="entry name" value="Nucleoside phosphorylase domain"/>
    <property type="match status" value="1"/>
</dbReference>
<dbReference type="NCBIfam" id="TIGR01717">
    <property type="entry name" value="AMP-nucleosdse"/>
    <property type="match status" value="1"/>
</dbReference>
<dbReference type="GO" id="GO:0008714">
    <property type="term" value="F:AMP nucleosidase activity"/>
    <property type="evidence" value="ECO:0007669"/>
    <property type="project" value="UniProtKB-UniRule"/>
</dbReference>
<sequence>MRAADIDLPVHTPPKTRHESFDNAEEAVERLIALYQEATHYLSEKFSAKAGGPLPDARYRAYYPEIRITTTSFAKSDSRLSFGHVAEPGTYATTITRPDLFKAYLTQQIGLLIRNHGVPVSIGVSDTPMPVHFAVANDPDVTVPQDGAMAYPLRDIFDVPNLATTNDDIVNGYASPAPDGTGPLAPFTAQRVDYSLARLAHYTATDAEHFQNHILFTNYQFYVDEFEAYAREMLADPDSGYTEFVSTGNTIITAPDAPLDAPVKLPQMPTYHLKRENSSGITLVNIGVGPSNAKTATDHIAVLRPHAWLMVGHCAGLRNSQSLGDFVLAHGYLREDHVLDDDLPPWVPIPALAEIQIALEGAVASETLLKGYDLKRIMRTGTVATIDNRNWELRDHSGPVQRLSQSRAIALDMESATIAANGFRFRVPYGTLLCVSDKPLHGELKLPGMASDFYKTQVARHLKIGIRAMESLREMPLERIHSRKLRSFDETAFL</sequence>
<name>A0AAE3LQ48_9RHOB</name>
<dbReference type="InterPro" id="IPR035994">
    <property type="entry name" value="Nucleoside_phosphorylase_sf"/>
</dbReference>
<comment type="caution">
    <text evidence="5">The sequence shown here is derived from an EMBL/GenBank/DDBJ whole genome shotgun (WGS) entry which is preliminary data.</text>
</comment>
<evidence type="ECO:0000259" key="4">
    <source>
        <dbReference type="Pfam" id="PF10423"/>
    </source>
</evidence>
<dbReference type="RefSeq" id="WP_263951969.1">
    <property type="nucleotide sequence ID" value="NZ_JAOYFC010000001.1"/>
</dbReference>
<dbReference type="CDD" id="cd17762">
    <property type="entry name" value="AMN"/>
    <property type="match status" value="1"/>
</dbReference>
<gene>
    <name evidence="1" type="primary">amn</name>
    <name evidence="5" type="ORF">OH136_01110</name>
</gene>
<dbReference type="PANTHER" id="PTHR43691:SF6">
    <property type="entry name" value="AMP NUCLEOSIDASE"/>
    <property type="match status" value="1"/>
</dbReference>
<dbReference type="Pfam" id="PF01048">
    <property type="entry name" value="PNP_UDP_1"/>
    <property type="match status" value="1"/>
</dbReference>
<keyword evidence="6" id="KW-1185">Reference proteome</keyword>
<comment type="similarity">
    <text evidence="1">Belongs to the AMP nucleosidase family.</text>
</comment>
<dbReference type="InterPro" id="IPR047039">
    <property type="entry name" value="AMN_phosphorylase"/>
</dbReference>
<dbReference type="AlphaFoldDB" id="A0AAE3LQ48"/>
<dbReference type="EMBL" id="JAOYFC010000001">
    <property type="protein sequence ID" value="MCV6823139.1"/>
    <property type="molecule type" value="Genomic_DNA"/>
</dbReference>
<dbReference type="Proteomes" id="UP001208041">
    <property type="component" value="Unassembled WGS sequence"/>
</dbReference>
<dbReference type="InterPro" id="IPR018953">
    <property type="entry name" value="AMP_nucleoside_Pase_N"/>
</dbReference>
<dbReference type="GO" id="GO:0044209">
    <property type="term" value="P:AMP salvage"/>
    <property type="evidence" value="ECO:0007669"/>
    <property type="project" value="InterPro"/>
</dbReference>
<dbReference type="InterPro" id="IPR037109">
    <property type="entry name" value="AMP_N_sf"/>
</dbReference>
<dbReference type="Gene3D" id="3.30.1730.10">
    <property type="entry name" value="AMP nucleoside phosphorylase, N-terminal domain"/>
    <property type="match status" value="1"/>
</dbReference>
<comment type="catalytic activity">
    <reaction evidence="1">
        <text>AMP + H2O = D-ribose 5-phosphate + adenine</text>
        <dbReference type="Rhea" id="RHEA:20129"/>
        <dbReference type="ChEBI" id="CHEBI:15377"/>
        <dbReference type="ChEBI" id="CHEBI:16708"/>
        <dbReference type="ChEBI" id="CHEBI:78346"/>
        <dbReference type="ChEBI" id="CHEBI:456215"/>
        <dbReference type="EC" id="3.2.2.4"/>
    </reaction>
</comment>
<organism evidence="5 6">
    <name type="scientific">Halocynthiibacter halioticoli</name>
    <dbReference type="NCBI Taxonomy" id="2986804"/>
    <lineage>
        <taxon>Bacteria</taxon>
        <taxon>Pseudomonadati</taxon>
        <taxon>Pseudomonadota</taxon>
        <taxon>Alphaproteobacteria</taxon>
        <taxon>Rhodobacterales</taxon>
        <taxon>Paracoccaceae</taxon>
        <taxon>Halocynthiibacter</taxon>
    </lineage>
</organism>
<evidence type="ECO:0000256" key="2">
    <source>
        <dbReference type="SAM" id="MobiDB-lite"/>
    </source>
</evidence>
<keyword evidence="1 5" id="KW-0378">Hydrolase</keyword>
<reference evidence="5" key="1">
    <citation type="submission" date="2022-10" db="EMBL/GenBank/DDBJ databases">
        <authorList>
            <person name="Yue Y."/>
        </authorList>
    </citation>
    <scope>NUCLEOTIDE SEQUENCE</scope>
    <source>
        <strain evidence="5">Z654</strain>
    </source>
</reference>
<evidence type="ECO:0000313" key="5">
    <source>
        <dbReference type="EMBL" id="MCV6823139.1"/>
    </source>
</evidence>
<dbReference type="PANTHER" id="PTHR43691">
    <property type="entry name" value="URIDINE PHOSPHORYLASE"/>
    <property type="match status" value="1"/>
</dbReference>
<evidence type="ECO:0000313" key="6">
    <source>
        <dbReference type="Proteomes" id="UP001208041"/>
    </source>
</evidence>
<evidence type="ECO:0000256" key="1">
    <source>
        <dbReference type="HAMAP-Rule" id="MF_01932"/>
    </source>
</evidence>
<dbReference type="SUPFAM" id="SSF53167">
    <property type="entry name" value="Purine and uridine phosphorylases"/>
    <property type="match status" value="1"/>
</dbReference>